<sequence>MTTTDPAPSLEDHHRMMGMLTGYWVSQIVRSAAVFNLAGHLAAGVDTPHAIAEAEHLDPSATHRLLRTLASLGLVTSDDGVHFAATSLLQTLRADAPHSLRGMVLAMSAPGHWLPWGHFPDAVRTGDRQIKPALEGFETVFDYLAVHPDQAGAFTEAMSNLSAAAAIEIAKVVDTSGVDCALDVGGANGEVVRAMMRANPDLRGGVFDLPNVVPDAEAAARNDGLGDRFSAIGGDFFGSVPSADLYLLKYVLHDWPDDSCVQILKNCRAALQEGGRIVIVDYLVGEVGDPGLAPLMDMNMLVMTGGRERDLAEFDALFAAAGLRRTAVSQAGPLGIIETVAA</sequence>
<keyword evidence="2 7" id="KW-0808">Transferase</keyword>
<dbReference type="AlphaFoldDB" id="K0UMY8"/>
<accession>K0UMY8</accession>
<dbReference type="GO" id="GO:0008171">
    <property type="term" value="F:O-methyltransferase activity"/>
    <property type="evidence" value="ECO:0007669"/>
    <property type="project" value="InterPro"/>
</dbReference>
<dbReference type="PIRSF" id="PIRSF005739">
    <property type="entry name" value="O-mtase"/>
    <property type="match status" value="1"/>
</dbReference>
<reference evidence="7 8" key="1">
    <citation type="journal article" date="2012" name="J. Bacteriol.">
        <title>Complete Genome Sequence of Mycobacterium vaccae Type Strain ATCC 25954.</title>
        <authorList>
            <person name="Ho Y.S."/>
            <person name="Adroub S.A."/>
            <person name="Abadi M."/>
            <person name="Al Alwan B."/>
            <person name="Alkhateeb R."/>
            <person name="Gao G."/>
            <person name="Ragab A."/>
            <person name="Ali S."/>
            <person name="van Soolingen D."/>
            <person name="Bitter W."/>
            <person name="Pain A."/>
            <person name="Abdallah A.M."/>
        </authorList>
    </citation>
    <scope>NUCLEOTIDE SEQUENCE [LARGE SCALE GENOMIC DNA]</scope>
    <source>
        <strain evidence="7 8">ATCC 25954</strain>
    </source>
</reference>
<dbReference type="InterPro" id="IPR012967">
    <property type="entry name" value="COMT_dimerisation"/>
</dbReference>
<dbReference type="SMR" id="K0UMY8"/>
<evidence type="ECO:0000256" key="3">
    <source>
        <dbReference type="ARBA" id="ARBA00022691"/>
    </source>
</evidence>
<dbReference type="PROSITE" id="PS51683">
    <property type="entry name" value="SAM_OMT_II"/>
    <property type="match status" value="1"/>
</dbReference>
<evidence type="ECO:0000313" key="7">
    <source>
        <dbReference type="EMBL" id="EJZ08522.1"/>
    </source>
</evidence>
<evidence type="ECO:0000256" key="4">
    <source>
        <dbReference type="PIRSR" id="PIRSR005739-1"/>
    </source>
</evidence>
<dbReference type="GO" id="GO:0046983">
    <property type="term" value="F:protein dimerization activity"/>
    <property type="evidence" value="ECO:0007669"/>
    <property type="project" value="InterPro"/>
</dbReference>
<dbReference type="InterPro" id="IPR016461">
    <property type="entry name" value="COMT-like"/>
</dbReference>
<evidence type="ECO:0000259" key="5">
    <source>
        <dbReference type="Pfam" id="PF00891"/>
    </source>
</evidence>
<dbReference type="eggNOG" id="COG2226">
    <property type="taxonomic scope" value="Bacteria"/>
</dbReference>
<dbReference type="PANTHER" id="PTHR43712:SF2">
    <property type="entry name" value="O-METHYLTRANSFERASE CICE"/>
    <property type="match status" value="1"/>
</dbReference>
<name>K0UMY8_MYCVA</name>
<feature type="domain" description="O-methyltransferase dimerisation" evidence="6">
    <location>
        <begin position="19"/>
        <end position="83"/>
    </location>
</feature>
<dbReference type="GO" id="GO:0032259">
    <property type="term" value="P:methylation"/>
    <property type="evidence" value="ECO:0007669"/>
    <property type="project" value="UniProtKB-KW"/>
</dbReference>
<evidence type="ECO:0000313" key="8">
    <source>
        <dbReference type="Proteomes" id="UP000006072"/>
    </source>
</evidence>
<evidence type="ECO:0000256" key="2">
    <source>
        <dbReference type="ARBA" id="ARBA00022679"/>
    </source>
</evidence>
<comment type="caution">
    <text evidence="7">The sequence shown here is derived from an EMBL/GenBank/DDBJ whole genome shotgun (WGS) entry which is preliminary data.</text>
</comment>
<gene>
    <name evidence="7" type="ORF">MVAC_15443</name>
</gene>
<dbReference type="Pfam" id="PF00891">
    <property type="entry name" value="Methyltransf_2"/>
    <property type="match status" value="1"/>
</dbReference>
<dbReference type="EMBL" id="ALQA01000031">
    <property type="protein sequence ID" value="EJZ08522.1"/>
    <property type="molecule type" value="Genomic_DNA"/>
</dbReference>
<dbReference type="HOGENOM" id="CLU_005533_12_0_11"/>
<dbReference type="Pfam" id="PF08100">
    <property type="entry name" value="Dimerisation"/>
    <property type="match status" value="1"/>
</dbReference>
<dbReference type="InterPro" id="IPR029063">
    <property type="entry name" value="SAM-dependent_MTases_sf"/>
</dbReference>
<dbReference type="InterPro" id="IPR001077">
    <property type="entry name" value="COMT_C"/>
</dbReference>
<dbReference type="PANTHER" id="PTHR43712">
    <property type="entry name" value="PUTATIVE (AFU_ORTHOLOGUE AFUA_4G14580)-RELATED"/>
    <property type="match status" value="1"/>
</dbReference>
<evidence type="ECO:0000256" key="1">
    <source>
        <dbReference type="ARBA" id="ARBA00022603"/>
    </source>
</evidence>
<dbReference type="SUPFAM" id="SSF53335">
    <property type="entry name" value="S-adenosyl-L-methionine-dependent methyltransferases"/>
    <property type="match status" value="1"/>
</dbReference>
<protein>
    <submittedName>
        <fullName evidence="7">O-methyltransferase, family protein 2</fullName>
    </submittedName>
</protein>
<dbReference type="PATRIC" id="fig|1194972.3.peg.3083"/>
<proteinExistence type="predicted"/>
<feature type="active site" description="Proton acceptor" evidence="4">
    <location>
        <position position="253"/>
    </location>
</feature>
<dbReference type="Gene3D" id="1.10.10.10">
    <property type="entry name" value="Winged helix-like DNA-binding domain superfamily/Winged helix DNA-binding domain"/>
    <property type="match status" value="1"/>
</dbReference>
<dbReference type="Gene3D" id="1.10.287.1350">
    <property type="match status" value="1"/>
</dbReference>
<dbReference type="Proteomes" id="UP000006072">
    <property type="component" value="Unassembled WGS sequence"/>
</dbReference>
<dbReference type="SUPFAM" id="SSF46785">
    <property type="entry name" value="Winged helix' DNA-binding domain"/>
    <property type="match status" value="1"/>
</dbReference>
<organism evidence="7 8">
    <name type="scientific">Mycolicibacterium vaccae ATCC 25954</name>
    <dbReference type="NCBI Taxonomy" id="1194972"/>
    <lineage>
        <taxon>Bacteria</taxon>
        <taxon>Bacillati</taxon>
        <taxon>Actinomycetota</taxon>
        <taxon>Actinomycetes</taxon>
        <taxon>Mycobacteriales</taxon>
        <taxon>Mycobacteriaceae</taxon>
        <taxon>Mycolicibacterium</taxon>
    </lineage>
</organism>
<dbReference type="InterPro" id="IPR036390">
    <property type="entry name" value="WH_DNA-bd_sf"/>
</dbReference>
<dbReference type="InterPro" id="IPR036388">
    <property type="entry name" value="WH-like_DNA-bd_sf"/>
</dbReference>
<keyword evidence="8" id="KW-1185">Reference proteome</keyword>
<keyword evidence="3" id="KW-0949">S-adenosyl-L-methionine</keyword>
<feature type="domain" description="O-methyltransferase C-terminal" evidence="5">
    <location>
        <begin position="116"/>
        <end position="323"/>
    </location>
</feature>
<evidence type="ECO:0000259" key="6">
    <source>
        <dbReference type="Pfam" id="PF08100"/>
    </source>
</evidence>
<dbReference type="Gene3D" id="3.40.50.150">
    <property type="entry name" value="Vaccinia Virus protein VP39"/>
    <property type="match status" value="1"/>
</dbReference>
<dbReference type="RefSeq" id="WP_003931614.1">
    <property type="nucleotide sequence ID" value="NZ_JH814693.1"/>
</dbReference>
<keyword evidence="1 7" id="KW-0489">Methyltransferase</keyword>